<protein>
    <submittedName>
        <fullName evidence="1">Uncharacterized protein</fullName>
    </submittedName>
</protein>
<evidence type="ECO:0000313" key="2">
    <source>
        <dbReference type="Proteomes" id="UP000053097"/>
    </source>
</evidence>
<organism evidence="1 2">
    <name type="scientific">Ooceraea biroi</name>
    <name type="common">Clonal raider ant</name>
    <name type="synonym">Cerapachys biroi</name>
    <dbReference type="NCBI Taxonomy" id="2015173"/>
    <lineage>
        <taxon>Eukaryota</taxon>
        <taxon>Metazoa</taxon>
        <taxon>Ecdysozoa</taxon>
        <taxon>Arthropoda</taxon>
        <taxon>Hexapoda</taxon>
        <taxon>Insecta</taxon>
        <taxon>Pterygota</taxon>
        <taxon>Neoptera</taxon>
        <taxon>Endopterygota</taxon>
        <taxon>Hymenoptera</taxon>
        <taxon>Apocrita</taxon>
        <taxon>Aculeata</taxon>
        <taxon>Formicoidea</taxon>
        <taxon>Formicidae</taxon>
        <taxon>Dorylinae</taxon>
        <taxon>Ooceraea</taxon>
    </lineage>
</organism>
<feature type="non-terminal residue" evidence="1">
    <location>
        <position position="1"/>
    </location>
</feature>
<name>A0A026W0H0_OOCBI</name>
<evidence type="ECO:0000313" key="1">
    <source>
        <dbReference type="EMBL" id="EZA49455.1"/>
    </source>
</evidence>
<proteinExistence type="predicted"/>
<feature type="non-terminal residue" evidence="1">
    <location>
        <position position="101"/>
    </location>
</feature>
<reference evidence="1 2" key="1">
    <citation type="journal article" date="2014" name="Curr. Biol.">
        <title>The genome of the clonal raider ant Cerapachys biroi.</title>
        <authorList>
            <person name="Oxley P.R."/>
            <person name="Ji L."/>
            <person name="Fetter-Pruneda I."/>
            <person name="McKenzie S.K."/>
            <person name="Li C."/>
            <person name="Hu H."/>
            <person name="Zhang G."/>
            <person name="Kronauer D.J."/>
        </authorList>
    </citation>
    <scope>NUCLEOTIDE SEQUENCE [LARGE SCALE GENOMIC DNA]</scope>
</reference>
<dbReference type="Proteomes" id="UP000053097">
    <property type="component" value="Unassembled WGS sequence"/>
</dbReference>
<keyword evidence="2" id="KW-1185">Reference proteome</keyword>
<dbReference type="AlphaFoldDB" id="A0A026W0H0"/>
<gene>
    <name evidence="1" type="ORF">X777_11953</name>
</gene>
<dbReference type="EMBL" id="KK107519">
    <property type="protein sequence ID" value="EZA49455.1"/>
    <property type="molecule type" value="Genomic_DNA"/>
</dbReference>
<accession>A0A026W0H0</accession>
<sequence length="101" mass="11650">GKSYSLGYTGDAAPRRSLLVSQKTILVIATRINPATRRVAERVAAFWRARNQMWRRELYETEERTVTRMTFAVLKAPIHQESRLENARSSAFTRLLTLANR</sequence>